<accession>A0A1I3ECU8</accession>
<name>A0A1I3ECU8_9PLAN</name>
<feature type="coiled-coil region" evidence="1">
    <location>
        <begin position="637"/>
        <end position="664"/>
    </location>
</feature>
<protein>
    <recommendedName>
        <fullName evidence="4">Portal protein</fullName>
    </recommendedName>
</protein>
<dbReference type="EMBL" id="FOQD01000004">
    <property type="protein sequence ID" value="SFH96810.1"/>
    <property type="molecule type" value="Genomic_DNA"/>
</dbReference>
<evidence type="ECO:0008006" key="4">
    <source>
        <dbReference type="Google" id="ProtNLM"/>
    </source>
</evidence>
<keyword evidence="1" id="KW-0175">Coiled coil</keyword>
<proteinExistence type="predicted"/>
<reference evidence="3" key="1">
    <citation type="submission" date="2016-10" db="EMBL/GenBank/DDBJ databases">
        <authorList>
            <person name="Varghese N."/>
            <person name="Submissions S."/>
        </authorList>
    </citation>
    <scope>NUCLEOTIDE SEQUENCE [LARGE SCALE GENOMIC DNA]</scope>
    <source>
        <strain evidence="3">DSM 26348</strain>
    </source>
</reference>
<organism evidence="2 3">
    <name type="scientific">Planctomicrobium piriforme</name>
    <dbReference type="NCBI Taxonomy" id="1576369"/>
    <lineage>
        <taxon>Bacteria</taxon>
        <taxon>Pseudomonadati</taxon>
        <taxon>Planctomycetota</taxon>
        <taxon>Planctomycetia</taxon>
        <taxon>Planctomycetales</taxon>
        <taxon>Planctomycetaceae</taxon>
        <taxon>Planctomicrobium</taxon>
    </lineage>
</organism>
<evidence type="ECO:0000313" key="3">
    <source>
        <dbReference type="Proteomes" id="UP000199518"/>
    </source>
</evidence>
<evidence type="ECO:0000313" key="2">
    <source>
        <dbReference type="EMBL" id="SFH96810.1"/>
    </source>
</evidence>
<dbReference type="RefSeq" id="WP_092048537.1">
    <property type="nucleotide sequence ID" value="NZ_FOQD01000004.1"/>
</dbReference>
<sequence>MDSNLFNSDYEFLRPLTTSWLTKIEAAHKSRKHWKELADECMMFYSKSAAAMWNPDYSRKFWKGVEAPRFRISINKAFEYVAIMAPNLFWNVPYRTVEPKRPLAISPEMLPQDPMSQMYVQSLMQQQQQADNNNEIVAMLLQDWLNYTPGELPEGGLSGHSWMSLLDALIKGRGVMTTRPYIMPGSGRVLTGCFREEPENLLIDPDFKKIGQAKFIAIRHVDDYRSLEERFELPAGSLKGRASLESCWHYAEVQTQDGTANMHRANGQTNDLVVWYEIFSKCGVGARMTGMPDSVRNHLDDVVGKYAYLAIAANVPYPLNCPTAAFRPSGPNNPGATDAEIKEMFSWPIPLWQDDRWPVQLLDFYPDPDSAWPIPPLAPAMGELKFINFMVPWLSNRIWSSCRDFWAVAGPHLDDFKKYLEEGKDQVVIPVPAGITDIREKVMVLQQPETREDAWRIVELAEELFEKRTGMTESAYGRNENGTQDRTAEATAARSRAVGARPEFMQNQVVAWQSEMAAVEAMVARQFVTGEHVEARMGPLGRMLWEQHVMSSDVESVMRQMGYSIAAASIRRPNRDRDVANYQQVMSLFLPVAQAYGTQTGDFTQVNELMQKWGDYHDTDLSGVMFPPPQPPQPDPKIEADLQLAQLEMQGKQLEIEGKQQESQAKLQLAGLQAEQARQKLDADSAKGQLSLLFNKAGGEQKLMQDQDAHVQDMRQSAEEFQLQLAQQAAQGMLQLKQSEEINQAKVQATKAQAAAKPKPAGSKA</sequence>
<dbReference type="Proteomes" id="UP000199518">
    <property type="component" value="Unassembled WGS sequence"/>
</dbReference>
<evidence type="ECO:0000256" key="1">
    <source>
        <dbReference type="SAM" id="Coils"/>
    </source>
</evidence>
<keyword evidence="3" id="KW-1185">Reference proteome</keyword>
<gene>
    <name evidence="2" type="ORF">SAMN05421753_104169</name>
</gene>
<dbReference type="STRING" id="1576369.SAMN05421753_104169"/>
<dbReference type="OrthoDB" id="9824741at2"/>
<dbReference type="AlphaFoldDB" id="A0A1I3ECU8"/>